<feature type="domain" description="Major facilitator superfamily (MFS) profile" evidence="9">
    <location>
        <begin position="24"/>
        <end position="441"/>
    </location>
</feature>
<organism evidence="10 11">
    <name type="scientific">Brevibacterium sediminis</name>
    <dbReference type="NCBI Taxonomy" id="1857024"/>
    <lineage>
        <taxon>Bacteria</taxon>
        <taxon>Bacillati</taxon>
        <taxon>Actinomycetota</taxon>
        <taxon>Actinomycetes</taxon>
        <taxon>Micrococcales</taxon>
        <taxon>Brevibacteriaceae</taxon>
        <taxon>Brevibacterium</taxon>
    </lineage>
</organism>
<feature type="transmembrane region" description="Helical" evidence="8">
    <location>
        <begin position="62"/>
        <end position="80"/>
    </location>
</feature>
<gene>
    <name evidence="10" type="primary">csbC</name>
    <name evidence="10" type="ORF">GCM10010974_18830</name>
</gene>
<proteinExistence type="inferred from homology"/>
<evidence type="ECO:0000256" key="4">
    <source>
        <dbReference type="ARBA" id="ARBA00022692"/>
    </source>
</evidence>
<dbReference type="Gene3D" id="1.20.1250.20">
    <property type="entry name" value="MFS general substrate transporter like domains"/>
    <property type="match status" value="2"/>
</dbReference>
<evidence type="ECO:0000256" key="2">
    <source>
        <dbReference type="ARBA" id="ARBA00010992"/>
    </source>
</evidence>
<evidence type="ECO:0000313" key="11">
    <source>
        <dbReference type="Proteomes" id="UP000632322"/>
    </source>
</evidence>
<feature type="transmembrane region" description="Helical" evidence="8">
    <location>
        <begin position="386"/>
        <end position="409"/>
    </location>
</feature>
<dbReference type="InterPro" id="IPR005828">
    <property type="entry name" value="MFS_sugar_transport-like"/>
</dbReference>
<comment type="caution">
    <text evidence="10">The sequence shown here is derived from an EMBL/GenBank/DDBJ whole genome shotgun (WGS) entry which is preliminary data.</text>
</comment>
<feature type="transmembrane region" description="Helical" evidence="8">
    <location>
        <begin position="117"/>
        <end position="138"/>
    </location>
</feature>
<evidence type="ECO:0000256" key="1">
    <source>
        <dbReference type="ARBA" id="ARBA00004651"/>
    </source>
</evidence>
<feature type="transmembrane region" description="Helical" evidence="8">
    <location>
        <begin position="150"/>
        <end position="172"/>
    </location>
</feature>
<reference evidence="11" key="1">
    <citation type="journal article" date="2019" name="Int. J. Syst. Evol. Microbiol.">
        <title>The Global Catalogue of Microorganisms (GCM) 10K type strain sequencing project: providing services to taxonomists for standard genome sequencing and annotation.</title>
        <authorList>
            <consortium name="The Broad Institute Genomics Platform"/>
            <consortium name="The Broad Institute Genome Sequencing Center for Infectious Disease"/>
            <person name="Wu L."/>
            <person name="Ma J."/>
        </authorList>
    </citation>
    <scope>NUCLEOTIDE SEQUENCE [LARGE SCALE GENOMIC DNA]</scope>
    <source>
        <strain evidence="11">CGMCC 1.15472</strain>
    </source>
</reference>
<keyword evidence="3 7" id="KW-0813">Transport</keyword>
<dbReference type="PROSITE" id="PS00217">
    <property type="entry name" value="SUGAR_TRANSPORT_2"/>
    <property type="match status" value="1"/>
</dbReference>
<feature type="transmembrane region" description="Helical" evidence="8">
    <location>
        <begin position="292"/>
        <end position="314"/>
    </location>
</feature>
<dbReference type="PANTHER" id="PTHR48020">
    <property type="entry name" value="PROTON MYO-INOSITOL COTRANSPORTER"/>
    <property type="match status" value="1"/>
</dbReference>
<evidence type="ECO:0000256" key="7">
    <source>
        <dbReference type="RuleBase" id="RU003346"/>
    </source>
</evidence>
<dbReference type="PANTHER" id="PTHR48020:SF12">
    <property type="entry name" value="PROTON MYO-INOSITOL COTRANSPORTER"/>
    <property type="match status" value="1"/>
</dbReference>
<evidence type="ECO:0000256" key="8">
    <source>
        <dbReference type="SAM" id="Phobius"/>
    </source>
</evidence>
<keyword evidence="5 8" id="KW-1133">Transmembrane helix</keyword>
<dbReference type="Pfam" id="PF00083">
    <property type="entry name" value="Sugar_tr"/>
    <property type="match status" value="1"/>
</dbReference>
<dbReference type="Proteomes" id="UP000632322">
    <property type="component" value="Unassembled WGS sequence"/>
</dbReference>
<feature type="transmembrane region" description="Helical" evidence="8">
    <location>
        <begin position="415"/>
        <end position="437"/>
    </location>
</feature>
<feature type="transmembrane region" description="Helical" evidence="8">
    <location>
        <begin position="22"/>
        <end position="50"/>
    </location>
</feature>
<evidence type="ECO:0000256" key="6">
    <source>
        <dbReference type="ARBA" id="ARBA00023136"/>
    </source>
</evidence>
<dbReference type="RefSeq" id="WP_181271334.1">
    <property type="nucleotide sequence ID" value="NZ_BMJG01000005.1"/>
</dbReference>
<dbReference type="PRINTS" id="PR00171">
    <property type="entry name" value="SUGRTRNSPORT"/>
</dbReference>
<keyword evidence="4 8" id="KW-0812">Transmembrane</keyword>
<dbReference type="InterPro" id="IPR036259">
    <property type="entry name" value="MFS_trans_sf"/>
</dbReference>
<evidence type="ECO:0000259" key="9">
    <source>
        <dbReference type="PROSITE" id="PS50850"/>
    </source>
</evidence>
<accession>A0ABQ1M9G6</accession>
<evidence type="ECO:0000256" key="3">
    <source>
        <dbReference type="ARBA" id="ARBA00022448"/>
    </source>
</evidence>
<dbReference type="PROSITE" id="PS00216">
    <property type="entry name" value="SUGAR_TRANSPORT_1"/>
    <property type="match status" value="2"/>
</dbReference>
<dbReference type="EMBL" id="BMJG01000005">
    <property type="protein sequence ID" value="GGC36680.1"/>
    <property type="molecule type" value="Genomic_DNA"/>
</dbReference>
<feature type="transmembrane region" description="Helical" evidence="8">
    <location>
        <begin position="321"/>
        <end position="339"/>
    </location>
</feature>
<feature type="transmembrane region" description="Helical" evidence="8">
    <location>
        <begin position="351"/>
        <end position="374"/>
    </location>
</feature>
<feature type="transmembrane region" description="Helical" evidence="8">
    <location>
        <begin position="251"/>
        <end position="272"/>
    </location>
</feature>
<comment type="subcellular location">
    <subcellularLocation>
        <location evidence="1">Cell membrane</location>
        <topology evidence="1">Multi-pass membrane protein</topology>
    </subcellularLocation>
</comment>
<dbReference type="PROSITE" id="PS50850">
    <property type="entry name" value="MFS"/>
    <property type="match status" value="1"/>
</dbReference>
<keyword evidence="6 8" id="KW-0472">Membrane</keyword>
<dbReference type="InterPro" id="IPR050814">
    <property type="entry name" value="Myo-inositol_Transporter"/>
</dbReference>
<dbReference type="SUPFAM" id="SSF103473">
    <property type="entry name" value="MFS general substrate transporter"/>
    <property type="match status" value="1"/>
</dbReference>
<dbReference type="InterPro" id="IPR005829">
    <property type="entry name" value="Sugar_transporter_CS"/>
</dbReference>
<dbReference type="NCBIfam" id="TIGR00879">
    <property type="entry name" value="SP"/>
    <property type="match status" value="1"/>
</dbReference>
<evidence type="ECO:0000256" key="5">
    <source>
        <dbReference type="ARBA" id="ARBA00022989"/>
    </source>
</evidence>
<name>A0ABQ1M9G6_9MICO</name>
<dbReference type="InterPro" id="IPR003663">
    <property type="entry name" value="Sugar/inositol_transpt"/>
</dbReference>
<feature type="transmembrane region" description="Helical" evidence="8">
    <location>
        <begin position="92"/>
        <end position="111"/>
    </location>
</feature>
<evidence type="ECO:0000313" key="10">
    <source>
        <dbReference type="EMBL" id="GGC36680.1"/>
    </source>
</evidence>
<keyword evidence="11" id="KW-1185">Reference proteome</keyword>
<comment type="similarity">
    <text evidence="2 7">Belongs to the major facilitator superfamily. Sugar transporter (TC 2.A.1.1) family.</text>
</comment>
<protein>
    <submittedName>
        <fullName evidence="10">Metabolite transport protein CsbC</fullName>
    </submittedName>
</protein>
<sequence>MQKTAGIAAGRAAAAVRAPRPFLIYFFGALGGILFGYETGIIAGALSYIYETPGFEQTAFTTGMIVGGISLGAVFGAVAAGRLSDRIGRRKVILILGVIFIVGSLVCAAVPNNGTLIAGRIFLGLGVGGSSALVPVYLSEMAPAKTRGRLAGLNQLMIVTGLLLGYCVNFLLADSGNWRLMLASGALPAILLVVGLPFLPESPRWLFAHGRRDEAAALLRATRSEAESKTDLTAMENVDRKPSKRELLAPWVRPAIIVGVGIPILCQATGLNMVTYYAPTIFESLSLPHENALIFTMILGTVKVISVIIGLQFIDRVGRKTLLVGGSACMAVSMAWMAFEASKSAEINPLSMLLAMSVMFVSYSLTWGPVNWVVLGEIFPLRIRGAAMGMASMVTWFATLAITFGFPLMRDGLGLAQTMVVFVVCNIIGFLFCLFFVRETKGKSLEEIEEDLVVPYEARTGSTVDRALVADEAGDSSGGSRAATVKGV</sequence>
<feature type="transmembrane region" description="Helical" evidence="8">
    <location>
        <begin position="178"/>
        <end position="199"/>
    </location>
</feature>
<dbReference type="InterPro" id="IPR020846">
    <property type="entry name" value="MFS_dom"/>
</dbReference>